<dbReference type="RefSeq" id="WP_218327232.1">
    <property type="nucleotide sequence ID" value="NZ_JAHUZB010000007.1"/>
</dbReference>
<dbReference type="EMBL" id="JAHUZB010000007">
    <property type="protein sequence ID" value="MBV7392019.1"/>
    <property type="molecule type" value="Genomic_DNA"/>
</dbReference>
<comment type="caution">
    <text evidence="5">The sequence shown here is derived from an EMBL/GenBank/DDBJ whole genome shotgun (WGS) entry which is preliminary data.</text>
</comment>
<dbReference type="InterPro" id="IPR014036">
    <property type="entry name" value="DeoR-like_C"/>
</dbReference>
<reference evidence="5 6" key="1">
    <citation type="submission" date="2021-06" db="EMBL/GenBank/DDBJ databases">
        <title>Enterococcus alishanensis sp. nov., a novel lactic acid bacterium isolated from fresh coffee beans.</title>
        <authorList>
            <person name="Chen Y.-S."/>
        </authorList>
    </citation>
    <scope>NUCLEOTIDE SEQUENCE [LARGE SCALE GENOMIC DNA]</scope>
    <source>
        <strain evidence="5 6">ALS3</strain>
    </source>
</reference>
<protein>
    <submittedName>
        <fullName evidence="5">DeoR/GlpR family DNA-binding transcription regulator</fullName>
    </submittedName>
</protein>
<dbReference type="Proteomes" id="UP000774130">
    <property type="component" value="Unassembled WGS sequence"/>
</dbReference>
<dbReference type="Pfam" id="PF08220">
    <property type="entry name" value="HTH_DeoR"/>
    <property type="match status" value="1"/>
</dbReference>
<evidence type="ECO:0000313" key="6">
    <source>
        <dbReference type="Proteomes" id="UP000774130"/>
    </source>
</evidence>
<dbReference type="InterPro" id="IPR050313">
    <property type="entry name" value="Carb_Metab_HTH_regulators"/>
</dbReference>
<dbReference type="SMART" id="SM00420">
    <property type="entry name" value="HTH_DEOR"/>
    <property type="match status" value="1"/>
</dbReference>
<dbReference type="PROSITE" id="PS00894">
    <property type="entry name" value="HTH_DEOR_1"/>
    <property type="match status" value="1"/>
</dbReference>
<dbReference type="GO" id="GO:0003677">
    <property type="term" value="F:DNA binding"/>
    <property type="evidence" value="ECO:0007669"/>
    <property type="project" value="UniProtKB-KW"/>
</dbReference>
<evidence type="ECO:0000256" key="3">
    <source>
        <dbReference type="ARBA" id="ARBA00023163"/>
    </source>
</evidence>
<accession>A0ABS6TGT4</accession>
<keyword evidence="6" id="KW-1185">Reference proteome</keyword>
<proteinExistence type="predicted"/>
<dbReference type="SMART" id="SM01134">
    <property type="entry name" value="DeoRC"/>
    <property type="match status" value="1"/>
</dbReference>
<keyword evidence="2 5" id="KW-0238">DNA-binding</keyword>
<dbReference type="PROSITE" id="PS51000">
    <property type="entry name" value="HTH_DEOR_2"/>
    <property type="match status" value="1"/>
</dbReference>
<evidence type="ECO:0000256" key="2">
    <source>
        <dbReference type="ARBA" id="ARBA00023125"/>
    </source>
</evidence>
<feature type="domain" description="HTH deoR-type" evidence="4">
    <location>
        <begin position="3"/>
        <end position="58"/>
    </location>
</feature>
<evidence type="ECO:0000259" key="4">
    <source>
        <dbReference type="PROSITE" id="PS51000"/>
    </source>
</evidence>
<dbReference type="InterPro" id="IPR018356">
    <property type="entry name" value="Tscrpt_reg_HTH_DeoR_CS"/>
</dbReference>
<dbReference type="InterPro" id="IPR001034">
    <property type="entry name" value="DeoR_HTH"/>
</dbReference>
<dbReference type="Pfam" id="PF00455">
    <property type="entry name" value="DeoRC"/>
    <property type="match status" value="1"/>
</dbReference>
<organism evidence="5 6">
    <name type="scientific">Enterococcus alishanensis</name>
    <dbReference type="NCBI Taxonomy" id="1303817"/>
    <lineage>
        <taxon>Bacteria</taxon>
        <taxon>Bacillati</taxon>
        <taxon>Bacillota</taxon>
        <taxon>Bacilli</taxon>
        <taxon>Lactobacillales</taxon>
        <taxon>Enterococcaceae</taxon>
        <taxon>Enterococcus</taxon>
    </lineage>
</organism>
<evidence type="ECO:0000256" key="1">
    <source>
        <dbReference type="ARBA" id="ARBA00023015"/>
    </source>
</evidence>
<dbReference type="PANTHER" id="PTHR30363">
    <property type="entry name" value="HTH-TYPE TRANSCRIPTIONAL REGULATOR SRLR-RELATED"/>
    <property type="match status" value="1"/>
</dbReference>
<dbReference type="PANTHER" id="PTHR30363:SF44">
    <property type="entry name" value="AGA OPERON TRANSCRIPTIONAL REPRESSOR-RELATED"/>
    <property type="match status" value="1"/>
</dbReference>
<keyword evidence="3" id="KW-0804">Transcription</keyword>
<sequence length="252" mass="28575">MAGRDRIIIIKQLLLNEKKVSVADLSQKFSVTEETIRRDLDKLESEGVLTRTYGGAILNVEETVSNIPFYKRAEKNMEAKQAIAITARELLATTNTMYADSSSTVMETMKLLKDRDDLMIVTNSSEALKELLVSNVNVLSTGGELNKRTLSLQGDLTEQAIQHYNVDVALISCKGIDLETGVTDTNEVESRIKRRMIQQANQVVLLVDQSKFDKKAFVHLSEFPQIQHVITDKRPNQEWRNFFKEQGIEVHF</sequence>
<evidence type="ECO:0000313" key="5">
    <source>
        <dbReference type="EMBL" id="MBV7392019.1"/>
    </source>
</evidence>
<name>A0ABS6TGT4_9ENTE</name>
<keyword evidence="1" id="KW-0805">Transcription regulation</keyword>
<gene>
    <name evidence="5" type="ORF">KUA55_15160</name>
</gene>